<dbReference type="KEGG" id="cgk:CGERO_08620"/>
<organism evidence="3 4">
    <name type="scientific">Corynebacterium gerontici</name>
    <dbReference type="NCBI Taxonomy" id="2079234"/>
    <lineage>
        <taxon>Bacteria</taxon>
        <taxon>Bacillati</taxon>
        <taxon>Actinomycetota</taxon>
        <taxon>Actinomycetes</taxon>
        <taxon>Mycobacteriales</taxon>
        <taxon>Corynebacteriaceae</taxon>
        <taxon>Corynebacterium</taxon>
    </lineage>
</organism>
<dbReference type="SUPFAM" id="SSF52266">
    <property type="entry name" value="SGNH hydrolase"/>
    <property type="match status" value="1"/>
</dbReference>
<evidence type="ECO:0000313" key="4">
    <source>
        <dbReference type="Proteomes" id="UP000271587"/>
    </source>
</evidence>
<feature type="domain" description="SGNH hydrolase-type esterase" evidence="2">
    <location>
        <begin position="71"/>
        <end position="344"/>
    </location>
</feature>
<dbReference type="InterPro" id="IPR013830">
    <property type="entry name" value="SGNH_hydro"/>
</dbReference>
<proteinExistence type="predicted"/>
<protein>
    <recommendedName>
        <fullName evidence="2">SGNH hydrolase-type esterase domain-containing protein</fullName>
    </recommendedName>
</protein>
<keyword evidence="1" id="KW-0732">Signal</keyword>
<sequence precursor="true">MKHRHLGALAALALSATIIAPAHAQGISMNNPMASQGRELPTINMEAALDQATWTDPSVAQKVEPGNLVTFGDSIMANMTAGDATFSVATKGARQANPDLAGPISKVNPNINLHGCAQGTPSLPKKMAAELGVPLNDYSCPGATMYTPTAAALTIPEQVDAAVADGALNPQTRYVTLQGGYNDVYNNYFTLTGEGANDEQIAAQTNRPTQKAMFAAAIDQAVAKIKAAAPNAKIALVGYHEITEDTPAGWQCLFHIGEGYGKDNTWGASAAFPIFFDTQGEMNVQKWMAEAAQRHGVMFADERAFSAGHGECAPAADRWVAGILVDTTTGEHNLALHLTDEGVEAIGNDIAQKIR</sequence>
<evidence type="ECO:0000256" key="1">
    <source>
        <dbReference type="SAM" id="SignalP"/>
    </source>
</evidence>
<evidence type="ECO:0000313" key="3">
    <source>
        <dbReference type="EMBL" id="AZA12015.1"/>
    </source>
</evidence>
<feature type="signal peptide" evidence="1">
    <location>
        <begin position="1"/>
        <end position="24"/>
    </location>
</feature>
<reference evidence="3 4" key="1">
    <citation type="submission" date="2018-11" db="EMBL/GenBank/DDBJ databases">
        <authorList>
            <person name="Kleinhagauer T."/>
            <person name="Glaeser S.P."/>
            <person name="Spergser J."/>
            <person name="Ruckert C."/>
            <person name="Kaempfer P."/>
            <person name="Busse H.-J."/>
        </authorList>
    </citation>
    <scope>NUCLEOTIDE SEQUENCE [LARGE SCALE GENOMIC DNA]</scope>
    <source>
        <strain evidence="3 4">W8</strain>
    </source>
</reference>
<name>A0A3G6J1T8_9CORY</name>
<dbReference type="RefSeq" id="WP_164470291.1">
    <property type="nucleotide sequence ID" value="NZ_CP033897.1"/>
</dbReference>
<keyword evidence="4" id="KW-1185">Reference proteome</keyword>
<accession>A0A3G6J1T8</accession>
<dbReference type="Gene3D" id="3.40.50.1110">
    <property type="entry name" value="SGNH hydrolase"/>
    <property type="match status" value="1"/>
</dbReference>
<feature type="chain" id="PRO_5018061446" description="SGNH hydrolase-type esterase domain-containing protein" evidence="1">
    <location>
        <begin position="25"/>
        <end position="355"/>
    </location>
</feature>
<dbReference type="EMBL" id="CP033897">
    <property type="protein sequence ID" value="AZA12015.1"/>
    <property type="molecule type" value="Genomic_DNA"/>
</dbReference>
<dbReference type="Pfam" id="PF13472">
    <property type="entry name" value="Lipase_GDSL_2"/>
    <property type="match status" value="1"/>
</dbReference>
<dbReference type="Proteomes" id="UP000271587">
    <property type="component" value="Chromosome"/>
</dbReference>
<gene>
    <name evidence="3" type="ORF">CGERO_08620</name>
</gene>
<dbReference type="AlphaFoldDB" id="A0A3G6J1T8"/>
<dbReference type="InterPro" id="IPR036514">
    <property type="entry name" value="SGNH_hydro_sf"/>
</dbReference>
<evidence type="ECO:0000259" key="2">
    <source>
        <dbReference type="Pfam" id="PF13472"/>
    </source>
</evidence>